<sequence length="71" mass="8107">AVYSQVKSFQWGIPPYDNTSTIFVVVEQPATPGKMQVIRSDSLFHISYNTVVIQTDVVDFKILDDYMYATK</sequence>
<gene>
    <name evidence="1" type="primary">ORF4381</name>
</gene>
<evidence type="ECO:0000313" key="1">
    <source>
        <dbReference type="EMBL" id="CEK48549.1"/>
    </source>
</evidence>
<proteinExistence type="predicted"/>
<dbReference type="AlphaFoldDB" id="A0A0B6XXC3"/>
<feature type="non-terminal residue" evidence="1">
    <location>
        <position position="1"/>
    </location>
</feature>
<feature type="non-terminal residue" evidence="1">
    <location>
        <position position="71"/>
    </location>
</feature>
<name>A0A0B6XXC3_9EUPU</name>
<reference evidence="1" key="1">
    <citation type="submission" date="2014-12" db="EMBL/GenBank/DDBJ databases">
        <title>Insight into the proteome of Arion vulgaris.</title>
        <authorList>
            <person name="Aradska J."/>
            <person name="Bulat T."/>
            <person name="Smidak R."/>
            <person name="Sarate P."/>
            <person name="Gangsoo J."/>
            <person name="Sialana F."/>
            <person name="Bilban M."/>
            <person name="Lubec G."/>
        </authorList>
    </citation>
    <scope>NUCLEOTIDE SEQUENCE</scope>
    <source>
        <tissue evidence="1">Skin</tissue>
    </source>
</reference>
<organism evidence="1">
    <name type="scientific">Arion vulgaris</name>
    <dbReference type="NCBI Taxonomy" id="1028688"/>
    <lineage>
        <taxon>Eukaryota</taxon>
        <taxon>Metazoa</taxon>
        <taxon>Spiralia</taxon>
        <taxon>Lophotrochozoa</taxon>
        <taxon>Mollusca</taxon>
        <taxon>Gastropoda</taxon>
        <taxon>Heterobranchia</taxon>
        <taxon>Euthyneura</taxon>
        <taxon>Panpulmonata</taxon>
        <taxon>Eupulmonata</taxon>
        <taxon>Stylommatophora</taxon>
        <taxon>Helicina</taxon>
        <taxon>Arionoidea</taxon>
        <taxon>Arionidae</taxon>
        <taxon>Arion</taxon>
    </lineage>
</organism>
<protein>
    <submittedName>
        <fullName evidence="1">Uncharacterized protein</fullName>
    </submittedName>
</protein>
<accession>A0A0B6XXC3</accession>
<dbReference type="EMBL" id="HACG01001684">
    <property type="protein sequence ID" value="CEK48549.1"/>
    <property type="molecule type" value="Transcribed_RNA"/>
</dbReference>